<evidence type="ECO:0000313" key="4">
    <source>
        <dbReference type="EMBL" id="NTY62087.1"/>
    </source>
</evidence>
<dbReference type="EMBL" id="VBSB01000014">
    <property type="protein sequence ID" value="NTY62087.1"/>
    <property type="molecule type" value="Genomic_DNA"/>
</dbReference>
<dbReference type="InterPro" id="IPR042261">
    <property type="entry name" value="Lsr2-like_dimerization"/>
</dbReference>
<organism evidence="4 5">
    <name type="scientific">Mycolicibacterium sphagni</name>
    <dbReference type="NCBI Taxonomy" id="1786"/>
    <lineage>
        <taxon>Bacteria</taxon>
        <taxon>Bacillati</taxon>
        <taxon>Actinomycetota</taxon>
        <taxon>Actinomycetes</taxon>
        <taxon>Mycobacteriales</taxon>
        <taxon>Mycobacteriaceae</taxon>
        <taxon>Mycolicibacterium</taxon>
    </lineage>
</organism>
<feature type="domain" description="Lsr2 dimerization" evidence="2">
    <location>
        <begin position="1"/>
        <end position="59"/>
    </location>
</feature>
<feature type="domain" description="Lsr2 DNA-binding" evidence="3">
    <location>
        <begin position="72"/>
        <end position="105"/>
    </location>
</feature>
<evidence type="ECO:0000259" key="3">
    <source>
        <dbReference type="Pfam" id="PF23359"/>
    </source>
</evidence>
<dbReference type="Gene3D" id="4.10.320.10">
    <property type="entry name" value="E3-binding domain"/>
    <property type="match status" value="1"/>
</dbReference>
<dbReference type="InterPro" id="IPR024412">
    <property type="entry name" value="Lsr2_dim_dom"/>
</dbReference>
<dbReference type="Gene3D" id="3.30.60.230">
    <property type="entry name" value="Lsr2, dimerization domain"/>
    <property type="match status" value="1"/>
</dbReference>
<sequence>MAKRVTVRLVDDLDNTRAAAETVPFGIDGQQLEIDLSKAHAAEFRAAMRPWIAVARRTGGRRISNPPSPPASAAADIRAWAKDNGHVISQRGRIPRTITTAYEDAHR</sequence>
<proteinExistence type="predicted"/>
<evidence type="ECO:0000313" key="5">
    <source>
        <dbReference type="Proteomes" id="UP000708347"/>
    </source>
</evidence>
<reference evidence="4 5" key="1">
    <citation type="submission" date="2019-05" db="EMBL/GenBank/DDBJ databases">
        <title>Mycolicibacterium sphagni ENV482 genome assembly.</title>
        <authorList>
            <person name="Chen W."/>
            <person name="Faulkner N.W."/>
            <person name="Hyman M.R."/>
        </authorList>
    </citation>
    <scope>NUCLEOTIDE SEQUENCE [LARGE SCALE GENOMIC DNA]</scope>
    <source>
        <strain evidence="4 5">ENV482</strain>
    </source>
</reference>
<comment type="caution">
    <text evidence="4">The sequence shown here is derived from an EMBL/GenBank/DDBJ whole genome shotgun (WGS) entry which is preliminary data.</text>
</comment>
<protein>
    <submittedName>
        <fullName evidence="4">Lsr2 family protein</fullName>
    </submittedName>
</protein>
<dbReference type="InterPro" id="IPR036625">
    <property type="entry name" value="E3-bd_dom_sf"/>
</dbReference>
<name>A0ABX2K2Y0_9MYCO</name>
<gene>
    <name evidence="4" type="ORF">FEG63_21300</name>
</gene>
<keyword evidence="5" id="KW-1185">Reference proteome</keyword>
<accession>A0ABX2K2Y0</accession>
<dbReference type="Pfam" id="PF11774">
    <property type="entry name" value="Lsr2"/>
    <property type="match status" value="1"/>
</dbReference>
<evidence type="ECO:0000256" key="1">
    <source>
        <dbReference type="ARBA" id="ARBA00023125"/>
    </source>
</evidence>
<evidence type="ECO:0000259" key="2">
    <source>
        <dbReference type="Pfam" id="PF11774"/>
    </source>
</evidence>
<dbReference type="Pfam" id="PF23359">
    <property type="entry name" value="Lsr2_DNA-bd"/>
    <property type="match status" value="1"/>
</dbReference>
<dbReference type="Proteomes" id="UP000708347">
    <property type="component" value="Unassembled WGS sequence"/>
</dbReference>
<keyword evidence="1" id="KW-0238">DNA-binding</keyword>
<dbReference type="InterPro" id="IPR055370">
    <property type="entry name" value="Lsr2_DNA-bd"/>
</dbReference>